<feature type="region of interest" description="Disordered" evidence="1">
    <location>
        <begin position="1"/>
        <end position="21"/>
    </location>
</feature>
<organism evidence="2 3">
    <name type="scientific">Fowl aviadenovirus 2</name>
    <dbReference type="NCBI Taxonomy" id="172859"/>
    <lineage>
        <taxon>Viruses</taxon>
        <taxon>Varidnaviria</taxon>
        <taxon>Bamfordvirae</taxon>
        <taxon>Preplasmiviricota</taxon>
        <taxon>Polisuviricotina</taxon>
        <taxon>Pharingeaviricetes</taxon>
        <taxon>Rowavirales</taxon>
        <taxon>Adenoviridae</taxon>
        <taxon>Aviadenovirus</taxon>
        <taxon>Aviadenovirus gallinae</taxon>
        <taxon>Fowl aviadenovirus D</taxon>
    </lineage>
</organism>
<sequence>MASRRSRQTGSNKRSNAPENPGELAYQLQKRLIFTEGEWRLRDPEQYARYGVGLQGKLLLHEARKIYCNFSLYQTLLNSPSGPFTIETSRHLARFADREGFNLVTLSYMLGRWLSDYTLSRLHDTLNVLYIVGDSSTCADTFTNSILRMFHCVLTAHVNNFDFDQYVPVRDVTKLIYFPPLHHEYPFKNPLVNEMLRGRAFNVSHQGELVEIEEVKCVVRLNKLPRPDQLPTNPKYHLIIQFETANDDGISFLTSELVQYLRQIREHEGERDFDCKNDFGVLCSTAWIDPPCYSCKQKFDHILSLPE</sequence>
<protein>
    <submittedName>
        <fullName evidence="2">ORF12</fullName>
    </submittedName>
</protein>
<feature type="compositionally biased region" description="Polar residues" evidence="1">
    <location>
        <begin position="8"/>
        <end position="18"/>
    </location>
</feature>
<evidence type="ECO:0000313" key="3">
    <source>
        <dbReference type="Proteomes" id="UP000105586"/>
    </source>
</evidence>
<evidence type="ECO:0000256" key="1">
    <source>
        <dbReference type="SAM" id="MobiDB-lite"/>
    </source>
</evidence>
<proteinExistence type="predicted"/>
<dbReference type="EMBL" id="KT862806">
    <property type="protein sequence ID" value="ANJ02371.1"/>
    <property type="molecule type" value="Genomic_DNA"/>
</dbReference>
<dbReference type="Proteomes" id="UP000105586">
    <property type="component" value="Segment"/>
</dbReference>
<reference evidence="2 3" key="1">
    <citation type="journal article" date="2016" name="J. Gen. Virol.">
        <title>Genetic diversity of species Fowl aviadenovirus D and Fowl aviadenovirus E.</title>
        <authorList>
            <person name="Marek A."/>
            <person name="Kajan G.L."/>
            <person name="Kosiol C."/>
            <person name="Benko M."/>
            <person name="Schachner A."/>
            <person name="Hess M."/>
        </authorList>
    </citation>
    <scope>NUCLEOTIDE SEQUENCE [LARGE SCALE GENOMIC DNA]</scope>
    <source>
        <strain evidence="2">SR48</strain>
    </source>
</reference>
<name>A0A191ULH8_9ADEN</name>
<accession>A0A191ULH8</accession>
<evidence type="ECO:0000313" key="2">
    <source>
        <dbReference type="EMBL" id="ANJ02371.1"/>
    </source>
</evidence>